<dbReference type="Pfam" id="PF00005">
    <property type="entry name" value="ABC_tran"/>
    <property type="match status" value="2"/>
</dbReference>
<evidence type="ECO:0000256" key="12">
    <source>
        <dbReference type="SAM" id="Phobius"/>
    </source>
</evidence>
<dbReference type="InterPro" id="IPR003593">
    <property type="entry name" value="AAA+_ATPase"/>
</dbReference>
<gene>
    <name evidence="13" type="ORF">PTTW11_03181</name>
</gene>
<dbReference type="CDD" id="cd18577">
    <property type="entry name" value="ABC_6TM_Pgp_ABCB1_D1_like"/>
    <property type="match status" value="1"/>
</dbReference>
<evidence type="ECO:0000256" key="2">
    <source>
        <dbReference type="ARBA" id="ARBA00007577"/>
    </source>
</evidence>
<feature type="transmembrane region" description="Helical" evidence="12">
    <location>
        <begin position="873"/>
        <end position="899"/>
    </location>
</feature>
<keyword evidence="5" id="KW-0677">Repeat</keyword>
<dbReference type="FunFam" id="3.40.50.300:FF:000913">
    <property type="entry name" value="ABC multidrug transporter SitT"/>
    <property type="match status" value="1"/>
</dbReference>
<evidence type="ECO:0000256" key="1">
    <source>
        <dbReference type="ARBA" id="ARBA00004141"/>
    </source>
</evidence>
<dbReference type="CDD" id="cd03249">
    <property type="entry name" value="ABC_MTABC3_MDL1_MDL2"/>
    <property type="match status" value="2"/>
</dbReference>
<feature type="transmembrane region" description="Helical" evidence="12">
    <location>
        <begin position="246"/>
        <end position="268"/>
    </location>
</feature>
<sequence length="1327" mass="145670">MPRSLQQYPMDSDDENTPLHLVDKNEDEYIALRPMSEDNDGSPAPPVLDAVGERQSVALSKQKRAILDRQLNGLPSTRNHHKFSLWPYATKRDKIVMVLGSMAGIVAGAANPFISLLFGELTGAFVGFADGSILPGELLSRTDHFAWYFVYLAGVEFASSYICTVGFYWSGERIVRRLRRTYLEAIVRQNISFFDTVSIGQVTTHITSDMIEVQEALTSKLALALTAAANFLSAFAIAFIMNPLLALILCSILVAMILVTMTSSRFAVKNSKISKNFYSIGSNVAYEAISNIKHVVSSNSQNQLAEKYEKLIRGAEKYGIKSRVYMAVAFGWSSGMPNWAYALGFWAGAKYFLSRGDSSVAAIVATTITVVNGAFAMLRVIPLLESFVASMSSLSATFKIIHRRSAIDPFASTGLIPDRLTGNIKLENVEVVYPSRRQTKALKSVTISIPASKTTALVGLSGCGKSTILGLLERFYEPTAGSIRVDGIDLADLNLYWWRKQMAYVGQEPTLFNATIFENIRHGLISSATVATNDEEDRERVIVAAKAAYAHDFIMALPRGYDTELREKGHSLSGGQRQRIAIARAIVSDPKILFLDEATAALDTHSEKVIQKALESASRTRTTIVIAHRLSTIRNADNIVVMQAGEVLEQGNHDELLAQSGLYAELIHKHQLRTTTTEPHTNDRAYSEDTEDYSSEETEDCSSDDDLDDIELHELVKNGVESVKPTSSADEDLAKQNDMLLVWRALWMILHLNWPERWYLCGGIVTSLLASANLIIPAIWYANTLNAFSLTNAHEMMRRTDFWTSIFAITGIYGFIVGMLNGVFFAVSTERLARRVRDATLRAILRQNIGYFDEKAHDLIRMASKLSSSATDLMGLSGIVIGSIVTFSSTIVLALGVGLGVAWKLSLFCLPLVPILAGLGWVRLKVIMVFDGKIRQAGEEAAAYAGEVVGAIRVVASAGLERYVLDRYSTILAAQAAQSLGPILRTSALYAASQGINFLASALAFWYGSFLLAKGEYTLTQYYICLIALVWGAAVAGALFNFAPNMSKAALAAHELKRLFERTPEIDSWSQRGKRVSREDNEGHIAFENVSMAYPSSPQTMVLRHINLEIPVGKFVAIVGGSGSGKSTVLALLERFYDPTYGRITLDGQDIRDLHLNSYRQMISLVSQEPAVFSGTIRENLMIGQDTFELVSEERLHASCRAANIHNFITSLPEGYDTQVGSGGNMLSGGQKQRLSIARALLRDSPILLLDEATSALDNSSEKLVLTALEATRQGRTTVAIAHRLATVQHADIIYVLDKGRLVEQGDHGALLRMQGVYHALVQSQGL</sequence>
<dbReference type="Gene3D" id="3.40.50.300">
    <property type="entry name" value="P-loop containing nucleotide triphosphate hydrolases"/>
    <property type="match status" value="2"/>
</dbReference>
<feature type="compositionally biased region" description="Acidic residues" evidence="11">
    <location>
        <begin position="688"/>
        <end position="704"/>
    </location>
</feature>
<feature type="transmembrane region" description="Helical" evidence="12">
    <location>
        <begin position="802"/>
        <end position="827"/>
    </location>
</feature>
<dbReference type="GO" id="GO:0005743">
    <property type="term" value="C:mitochondrial inner membrane"/>
    <property type="evidence" value="ECO:0007669"/>
    <property type="project" value="TreeGrafter"/>
</dbReference>
<dbReference type="Pfam" id="PF00664">
    <property type="entry name" value="ABC_membrane"/>
    <property type="match status" value="2"/>
</dbReference>
<feature type="transmembrane region" description="Helical" evidence="12">
    <location>
        <begin position="221"/>
        <end position="240"/>
    </location>
</feature>
<feature type="transmembrane region" description="Helical" evidence="12">
    <location>
        <begin position="145"/>
        <end position="170"/>
    </location>
</feature>
<comment type="subcellular location">
    <subcellularLocation>
        <location evidence="1">Membrane</location>
        <topology evidence="1">Multi-pass membrane protein</topology>
    </subcellularLocation>
</comment>
<feature type="transmembrane region" description="Helical" evidence="12">
    <location>
        <begin position="988"/>
        <end position="1008"/>
    </location>
</feature>
<dbReference type="CDD" id="cd18578">
    <property type="entry name" value="ABC_6TM_Pgp_ABCB1_D2_like"/>
    <property type="match status" value="1"/>
</dbReference>
<keyword evidence="3" id="KW-0813">Transport</keyword>
<dbReference type="InterPro" id="IPR011527">
    <property type="entry name" value="ABC1_TM_dom"/>
</dbReference>
<evidence type="ECO:0000256" key="4">
    <source>
        <dbReference type="ARBA" id="ARBA00022692"/>
    </source>
</evidence>
<evidence type="ECO:0000256" key="10">
    <source>
        <dbReference type="ARBA" id="ARBA00023180"/>
    </source>
</evidence>
<dbReference type="GO" id="GO:0015421">
    <property type="term" value="F:ABC-type oligopeptide transporter activity"/>
    <property type="evidence" value="ECO:0007669"/>
    <property type="project" value="TreeGrafter"/>
</dbReference>
<dbReference type="PANTHER" id="PTHR43394:SF11">
    <property type="entry name" value="ATP-BINDING CASSETTE TRANSPORTER"/>
    <property type="match status" value="1"/>
</dbReference>
<keyword evidence="7" id="KW-0067">ATP-binding</keyword>
<dbReference type="SUPFAM" id="SSF52540">
    <property type="entry name" value="P-loop containing nucleoside triphosphate hydrolases"/>
    <property type="match status" value="2"/>
</dbReference>
<dbReference type="SMART" id="SM00382">
    <property type="entry name" value="AAA"/>
    <property type="match status" value="2"/>
</dbReference>
<dbReference type="GO" id="GO:0016887">
    <property type="term" value="F:ATP hydrolysis activity"/>
    <property type="evidence" value="ECO:0007669"/>
    <property type="project" value="InterPro"/>
</dbReference>
<feature type="transmembrane region" description="Helical" evidence="12">
    <location>
        <begin position="905"/>
        <end position="924"/>
    </location>
</feature>
<evidence type="ECO:0000313" key="14">
    <source>
        <dbReference type="Proteomes" id="UP000472372"/>
    </source>
</evidence>
<dbReference type="PROSITE" id="PS50929">
    <property type="entry name" value="ABC_TM1F"/>
    <property type="match status" value="2"/>
</dbReference>
<dbReference type="PANTHER" id="PTHR43394">
    <property type="entry name" value="ATP-DEPENDENT PERMEASE MDL1, MITOCHONDRIAL"/>
    <property type="match status" value="1"/>
</dbReference>
<comment type="similarity">
    <text evidence="2">Belongs to the ABC transporter superfamily. ABCB family. Multidrug resistance exporter (TC 3.A.1.201) subfamily.</text>
</comment>
<evidence type="ECO:0000256" key="11">
    <source>
        <dbReference type="SAM" id="MobiDB-lite"/>
    </source>
</evidence>
<evidence type="ECO:0000256" key="9">
    <source>
        <dbReference type="ARBA" id="ARBA00023136"/>
    </source>
</evidence>
<feature type="transmembrane region" description="Helical" evidence="12">
    <location>
        <begin position="758"/>
        <end position="782"/>
    </location>
</feature>
<keyword evidence="6" id="KW-0547">Nucleotide-binding</keyword>
<feature type="region of interest" description="Disordered" evidence="11">
    <location>
        <begin position="1"/>
        <end position="20"/>
    </location>
</feature>
<keyword evidence="4 12" id="KW-0812">Transmembrane</keyword>
<proteinExistence type="inferred from homology"/>
<feature type="transmembrane region" description="Helical" evidence="12">
    <location>
        <begin position="359"/>
        <end position="381"/>
    </location>
</feature>
<keyword evidence="9 12" id="KW-0472">Membrane</keyword>
<dbReference type="GO" id="GO:0005524">
    <property type="term" value="F:ATP binding"/>
    <property type="evidence" value="ECO:0007669"/>
    <property type="project" value="UniProtKB-KW"/>
</dbReference>
<dbReference type="InterPro" id="IPR017871">
    <property type="entry name" value="ABC_transporter-like_CS"/>
</dbReference>
<keyword evidence="8 12" id="KW-1133">Transmembrane helix</keyword>
<dbReference type="EMBL" id="HG992979">
    <property type="protein sequence ID" value="CAE7021000.1"/>
    <property type="molecule type" value="Genomic_DNA"/>
</dbReference>
<dbReference type="InterPro" id="IPR036640">
    <property type="entry name" value="ABC1_TM_sf"/>
</dbReference>
<protein>
    <submittedName>
        <fullName evidence="13">Multidrug resistance protein</fullName>
    </submittedName>
</protein>
<evidence type="ECO:0000256" key="7">
    <source>
        <dbReference type="ARBA" id="ARBA00022840"/>
    </source>
</evidence>
<reference evidence="13" key="1">
    <citation type="submission" date="2021-02" db="EMBL/GenBank/DDBJ databases">
        <authorList>
            <person name="Syme A R."/>
            <person name="Syme A R."/>
            <person name="Moolhuijzen P."/>
        </authorList>
    </citation>
    <scope>NUCLEOTIDE SEQUENCE</scope>
    <source>
        <strain evidence="13">W1-1</strain>
    </source>
</reference>
<feature type="transmembrane region" description="Helical" evidence="12">
    <location>
        <begin position="95"/>
        <end position="118"/>
    </location>
</feature>
<dbReference type="PROSITE" id="PS50893">
    <property type="entry name" value="ABC_TRANSPORTER_2"/>
    <property type="match status" value="2"/>
</dbReference>
<evidence type="ECO:0000256" key="5">
    <source>
        <dbReference type="ARBA" id="ARBA00022737"/>
    </source>
</evidence>
<evidence type="ECO:0000313" key="13">
    <source>
        <dbReference type="EMBL" id="CAE7021000.1"/>
    </source>
</evidence>
<feature type="transmembrane region" description="Helical" evidence="12">
    <location>
        <begin position="1020"/>
        <end position="1042"/>
    </location>
</feature>
<organism evidence="13 14">
    <name type="scientific">Pyrenophora teres f. teres</name>
    <dbReference type="NCBI Taxonomy" id="97479"/>
    <lineage>
        <taxon>Eukaryota</taxon>
        <taxon>Fungi</taxon>
        <taxon>Dikarya</taxon>
        <taxon>Ascomycota</taxon>
        <taxon>Pezizomycotina</taxon>
        <taxon>Dothideomycetes</taxon>
        <taxon>Pleosporomycetidae</taxon>
        <taxon>Pleosporales</taxon>
        <taxon>Pleosporineae</taxon>
        <taxon>Pleosporaceae</taxon>
        <taxon>Pyrenophora</taxon>
    </lineage>
</organism>
<feature type="transmembrane region" description="Helical" evidence="12">
    <location>
        <begin position="324"/>
        <end position="347"/>
    </location>
</feature>
<dbReference type="Gene3D" id="1.20.1560.10">
    <property type="entry name" value="ABC transporter type 1, transmembrane domain"/>
    <property type="match status" value="1"/>
</dbReference>
<keyword evidence="10" id="KW-0325">Glycoprotein</keyword>
<dbReference type="InterPro" id="IPR039421">
    <property type="entry name" value="Type_1_exporter"/>
</dbReference>
<name>A0A6S6VLF0_9PLEO</name>
<dbReference type="FunFam" id="3.40.50.300:FF:000240">
    <property type="entry name" value="ABC transporter B family member 20"/>
    <property type="match status" value="1"/>
</dbReference>
<evidence type="ECO:0000256" key="3">
    <source>
        <dbReference type="ARBA" id="ARBA00022448"/>
    </source>
</evidence>
<evidence type="ECO:0000256" key="6">
    <source>
        <dbReference type="ARBA" id="ARBA00022741"/>
    </source>
</evidence>
<dbReference type="InterPro" id="IPR027417">
    <property type="entry name" value="P-loop_NTPase"/>
</dbReference>
<dbReference type="GO" id="GO:0090374">
    <property type="term" value="P:oligopeptide export from mitochondrion"/>
    <property type="evidence" value="ECO:0007669"/>
    <property type="project" value="TreeGrafter"/>
</dbReference>
<dbReference type="SUPFAM" id="SSF90123">
    <property type="entry name" value="ABC transporter transmembrane region"/>
    <property type="match status" value="2"/>
</dbReference>
<dbReference type="PROSITE" id="PS00211">
    <property type="entry name" value="ABC_TRANSPORTER_1"/>
    <property type="match status" value="2"/>
</dbReference>
<accession>A0A6S6VLF0</accession>
<dbReference type="Proteomes" id="UP000472372">
    <property type="component" value="Chromosome 3"/>
</dbReference>
<feature type="region of interest" description="Disordered" evidence="11">
    <location>
        <begin position="673"/>
        <end position="704"/>
    </location>
</feature>
<evidence type="ECO:0000256" key="8">
    <source>
        <dbReference type="ARBA" id="ARBA00022989"/>
    </source>
</evidence>
<dbReference type="InterPro" id="IPR003439">
    <property type="entry name" value="ABC_transporter-like_ATP-bd"/>
</dbReference>